<evidence type="ECO:0000256" key="3">
    <source>
        <dbReference type="ARBA" id="ARBA00022475"/>
    </source>
</evidence>
<gene>
    <name evidence="16" type="ORF">CMV_028513</name>
</gene>
<accession>A0A8J4Q8A4</accession>
<reference evidence="16" key="1">
    <citation type="submission" date="2020-03" db="EMBL/GenBank/DDBJ databases">
        <title>Castanea mollissima Vanexum genome sequencing.</title>
        <authorList>
            <person name="Staton M."/>
        </authorList>
    </citation>
    <scope>NUCLEOTIDE SEQUENCE</scope>
    <source>
        <tissue evidence="16">Leaf</tissue>
    </source>
</reference>
<dbReference type="PANTHER" id="PTHR48061">
    <property type="entry name" value="LEUCINE-RICH REPEAT RECEPTOR PROTEIN KINASE EMS1-LIKE-RELATED"/>
    <property type="match status" value="1"/>
</dbReference>
<dbReference type="Gene3D" id="3.80.10.10">
    <property type="entry name" value="Ribonuclease Inhibitor"/>
    <property type="match status" value="5"/>
</dbReference>
<dbReference type="GO" id="GO:0005886">
    <property type="term" value="C:plasma membrane"/>
    <property type="evidence" value="ECO:0007669"/>
    <property type="project" value="UniProtKB-SubCell"/>
</dbReference>
<evidence type="ECO:0000256" key="8">
    <source>
        <dbReference type="ARBA" id="ARBA00022989"/>
    </source>
</evidence>
<feature type="domain" description="Leucine-rich repeat-containing N-terminal plant-type" evidence="14">
    <location>
        <begin position="6"/>
        <end position="57"/>
    </location>
</feature>
<evidence type="ECO:0000313" key="17">
    <source>
        <dbReference type="Proteomes" id="UP000737018"/>
    </source>
</evidence>
<sequence>MQPLCHDDESSALLQFKECFDTNVKACNGPFDYPKTASWRLEGVDKDCCSWDGVECDENTGHVIGLNLTRSCLYGSMASNSSLFRLVHLQRLNLAYNHFSVSEIPSGLSRLSSLIYLNLSNSSLSGQIPSKFSELSKLTSLDLSNNYMLHLRSIKVSVQNSTSLKDLRLSYVQISSLVPEILANLSGLTTLHLSGCGLYGEFPVEIFNLPKLQDLRVSYNQDLIGKLPEFYSSNPLKYLSLQGTSFSRKLPASIGNLNSLNELWLGSCNFSGRISPSIGNLTQLITLDLSNNSFMGQIPSSLLNLISLNYLDFSYCQLSGSIPSSFGNLTQLTELDLSNYFLKISNPSSLPWLSKLSKLTVLAFKGINLTMEISSSLANLTQLNYLRPSTCQLPGQIPSWLANLTQLIELHLSHNKQGQIPISIFELKKLESLNLYSNNLTGTVSLHMFMKLKYLTSFFLSLNDISFLPEPITNATLNRFVAIGLGSCKLSNFPDFLRNQDHLQVLDLSHNNIHGQIPKWAWNTSKETLMYVNFSHNLLTGFDHHLFNFPWPRLKILDLRSNKLHALPPVPPPSTLVYLVADNKLQGEISPLICNLSSLYFFDLSNNKFGGMLPPCFSNFSNSLTILNLWGNTFDGIIPQLCGEGSTMKMIDLSQNQFEGVLPRLLSNCRMLEFLNIGSNNLNDVFPSWLGTLPKLRVLILRHNGFYGVVGSPTTMFASPNLRILDLSTNKFTGLCGNPSPKRCENPKPSPLPTSSIEEDQDSWFNIEFDWKTILMGYGSGLVIGVVVGNLVTKKKQRWFLRTRKVQHKMCKRQLC</sequence>
<evidence type="ECO:0000259" key="14">
    <source>
        <dbReference type="Pfam" id="PF08263"/>
    </source>
</evidence>
<dbReference type="Pfam" id="PF23598">
    <property type="entry name" value="LRR_14"/>
    <property type="match status" value="1"/>
</dbReference>
<evidence type="ECO:0008006" key="18">
    <source>
        <dbReference type="Google" id="ProtNLM"/>
    </source>
</evidence>
<dbReference type="InterPro" id="IPR032675">
    <property type="entry name" value="LRR_dom_sf"/>
</dbReference>
<evidence type="ECO:0000256" key="11">
    <source>
        <dbReference type="ARBA" id="ARBA00023180"/>
    </source>
</evidence>
<keyword evidence="6" id="KW-0732">Signal</keyword>
<dbReference type="FunFam" id="3.80.10.10:FF:000041">
    <property type="entry name" value="LRR receptor-like serine/threonine-protein kinase ERECTA"/>
    <property type="match status" value="2"/>
</dbReference>
<evidence type="ECO:0000256" key="6">
    <source>
        <dbReference type="ARBA" id="ARBA00022729"/>
    </source>
</evidence>
<keyword evidence="9 13" id="KW-0472">Membrane</keyword>
<feature type="transmembrane region" description="Helical" evidence="13">
    <location>
        <begin position="775"/>
        <end position="793"/>
    </location>
</feature>
<dbReference type="Pfam" id="PF13855">
    <property type="entry name" value="LRR_8"/>
    <property type="match status" value="3"/>
</dbReference>
<keyword evidence="10" id="KW-0675">Receptor</keyword>
<evidence type="ECO:0000256" key="7">
    <source>
        <dbReference type="ARBA" id="ARBA00022737"/>
    </source>
</evidence>
<keyword evidence="5 13" id="KW-0812">Transmembrane</keyword>
<dbReference type="AlphaFoldDB" id="A0A8J4Q8A4"/>
<keyword evidence="8 13" id="KW-1133">Transmembrane helix</keyword>
<evidence type="ECO:0000256" key="9">
    <source>
        <dbReference type="ARBA" id="ARBA00023136"/>
    </source>
</evidence>
<keyword evidence="17" id="KW-1185">Reference proteome</keyword>
<evidence type="ECO:0000256" key="5">
    <source>
        <dbReference type="ARBA" id="ARBA00022692"/>
    </source>
</evidence>
<feature type="domain" description="Disease resistance R13L4/SHOC-2-like LRR" evidence="15">
    <location>
        <begin position="235"/>
        <end position="337"/>
    </location>
</feature>
<proteinExistence type="inferred from homology"/>
<feature type="region of interest" description="Disordered" evidence="12">
    <location>
        <begin position="738"/>
        <end position="757"/>
    </location>
</feature>
<dbReference type="InterPro" id="IPR003591">
    <property type="entry name" value="Leu-rich_rpt_typical-subtyp"/>
</dbReference>
<dbReference type="SMART" id="SM00369">
    <property type="entry name" value="LRR_TYP"/>
    <property type="match status" value="10"/>
</dbReference>
<evidence type="ECO:0000259" key="15">
    <source>
        <dbReference type="Pfam" id="PF23598"/>
    </source>
</evidence>
<dbReference type="Proteomes" id="UP000737018">
    <property type="component" value="Unassembled WGS sequence"/>
</dbReference>
<evidence type="ECO:0000256" key="12">
    <source>
        <dbReference type="SAM" id="MobiDB-lite"/>
    </source>
</evidence>
<evidence type="ECO:0000313" key="16">
    <source>
        <dbReference type="EMBL" id="KAF3945080.1"/>
    </source>
</evidence>
<keyword evidence="4" id="KW-0433">Leucine-rich repeat</keyword>
<dbReference type="EMBL" id="JRKL02012499">
    <property type="protein sequence ID" value="KAF3945080.1"/>
    <property type="molecule type" value="Genomic_DNA"/>
</dbReference>
<keyword evidence="7" id="KW-0677">Repeat</keyword>
<keyword evidence="11" id="KW-0325">Glycoprotein</keyword>
<comment type="caution">
    <text evidence="16">The sequence shown here is derived from an EMBL/GenBank/DDBJ whole genome shotgun (WGS) entry which is preliminary data.</text>
</comment>
<dbReference type="PANTHER" id="PTHR48061:SF12">
    <property type="entry name" value="DISEASE RESISTANCE LIKE PROTEIN"/>
    <property type="match status" value="1"/>
</dbReference>
<evidence type="ECO:0000256" key="1">
    <source>
        <dbReference type="ARBA" id="ARBA00004251"/>
    </source>
</evidence>
<evidence type="ECO:0000256" key="2">
    <source>
        <dbReference type="ARBA" id="ARBA00009592"/>
    </source>
</evidence>
<dbReference type="InterPro" id="IPR013210">
    <property type="entry name" value="LRR_N_plant-typ"/>
</dbReference>
<dbReference type="OrthoDB" id="442066at2759"/>
<comment type="subcellular location">
    <subcellularLocation>
        <location evidence="1">Cell membrane</location>
        <topology evidence="1">Single-pass type I membrane protein</topology>
    </subcellularLocation>
</comment>
<comment type="similarity">
    <text evidence="2">Belongs to the RLP family.</text>
</comment>
<protein>
    <recommendedName>
        <fullName evidence="18">Leucine-rich repeat-containing N-terminal plant-type domain-containing protein</fullName>
    </recommendedName>
</protein>
<evidence type="ECO:0000256" key="4">
    <source>
        <dbReference type="ARBA" id="ARBA00022614"/>
    </source>
</evidence>
<name>A0A8J4Q8A4_9ROSI</name>
<dbReference type="InterPro" id="IPR055414">
    <property type="entry name" value="LRR_R13L4/SHOC2-like"/>
</dbReference>
<evidence type="ECO:0000256" key="13">
    <source>
        <dbReference type="SAM" id="Phobius"/>
    </source>
</evidence>
<evidence type="ECO:0000256" key="10">
    <source>
        <dbReference type="ARBA" id="ARBA00023170"/>
    </source>
</evidence>
<dbReference type="Pfam" id="PF08263">
    <property type="entry name" value="LRRNT_2"/>
    <property type="match status" value="1"/>
</dbReference>
<dbReference type="InterPro" id="IPR046956">
    <property type="entry name" value="RLP23-like"/>
</dbReference>
<dbReference type="Pfam" id="PF00560">
    <property type="entry name" value="LRR_1"/>
    <property type="match status" value="3"/>
</dbReference>
<dbReference type="SUPFAM" id="SSF52058">
    <property type="entry name" value="L domain-like"/>
    <property type="match status" value="2"/>
</dbReference>
<dbReference type="InterPro" id="IPR001611">
    <property type="entry name" value="Leu-rich_rpt"/>
</dbReference>
<keyword evidence="3" id="KW-1003">Cell membrane</keyword>
<organism evidence="16 17">
    <name type="scientific">Castanea mollissima</name>
    <name type="common">Chinese chestnut</name>
    <dbReference type="NCBI Taxonomy" id="60419"/>
    <lineage>
        <taxon>Eukaryota</taxon>
        <taxon>Viridiplantae</taxon>
        <taxon>Streptophyta</taxon>
        <taxon>Embryophyta</taxon>
        <taxon>Tracheophyta</taxon>
        <taxon>Spermatophyta</taxon>
        <taxon>Magnoliopsida</taxon>
        <taxon>eudicotyledons</taxon>
        <taxon>Gunneridae</taxon>
        <taxon>Pentapetalae</taxon>
        <taxon>rosids</taxon>
        <taxon>fabids</taxon>
        <taxon>Fagales</taxon>
        <taxon>Fagaceae</taxon>
        <taxon>Castanea</taxon>
    </lineage>
</organism>